<sequence>MDDREQSVEAVVDYCRTQARLLSGQSERLSAEIDDLLDEIDTEAAAVRDRLASGREQADSPDQPAGPGEAVDETTVAELEAKQSTVADKQERLDEIGTLAAAYVDLASSLQAESDATEAIRRVLELEADADAPAFFEERETLLETAADQ</sequence>
<accession>A0A4D6KHK4</accession>
<evidence type="ECO:0000256" key="1">
    <source>
        <dbReference type="SAM" id="Coils"/>
    </source>
</evidence>
<evidence type="ECO:0000313" key="3">
    <source>
        <dbReference type="EMBL" id="QCD66882.1"/>
    </source>
</evidence>
<dbReference type="RefSeq" id="WP_015763320.1">
    <property type="nucleotide sequence ID" value="NZ_CP039375.1"/>
</dbReference>
<proteinExistence type="predicted"/>
<keyword evidence="1" id="KW-0175">Coiled coil</keyword>
<feature type="region of interest" description="Disordered" evidence="2">
    <location>
        <begin position="48"/>
        <end position="74"/>
    </location>
</feature>
<feature type="coiled-coil region" evidence="1">
    <location>
        <begin position="19"/>
        <end position="46"/>
    </location>
</feature>
<dbReference type="OMA" id="VEYCRTQ"/>
<reference evidence="3 4" key="1">
    <citation type="submission" date="2019-04" db="EMBL/GenBank/DDBJ databases">
        <title>Complete genome sequence of Arthrobacter sp. ZXY-2 associated with effective atrazine degradation and salt adaptation.</title>
        <authorList>
            <person name="Zhao X."/>
        </authorList>
    </citation>
    <scope>NUCLEOTIDE SEQUENCE [LARGE SCALE GENOMIC DNA]</scope>
    <source>
        <strain evidence="4">ZP60</strain>
    </source>
</reference>
<gene>
    <name evidence="3" type="ORF">E5139_14960</name>
</gene>
<dbReference type="AlphaFoldDB" id="A0A4D6KHK4"/>
<evidence type="ECO:0000313" key="4">
    <source>
        <dbReference type="Proteomes" id="UP000297053"/>
    </source>
</evidence>
<dbReference type="Proteomes" id="UP000297053">
    <property type="component" value="Chromosome"/>
</dbReference>
<name>A0A4D6KHK4_9EURY</name>
<dbReference type="EMBL" id="CP039375">
    <property type="protein sequence ID" value="QCD66882.1"/>
    <property type="molecule type" value="Genomic_DNA"/>
</dbReference>
<protein>
    <submittedName>
        <fullName evidence="3">Uncharacterized protein</fullName>
    </submittedName>
</protein>
<evidence type="ECO:0000256" key="2">
    <source>
        <dbReference type="SAM" id="MobiDB-lite"/>
    </source>
</evidence>
<dbReference type="KEGG" id="halz:E5139_14960"/>
<feature type="compositionally biased region" description="Basic and acidic residues" evidence="2">
    <location>
        <begin position="48"/>
        <end position="58"/>
    </location>
</feature>
<dbReference type="GeneID" id="42180267"/>
<reference evidence="3 4" key="2">
    <citation type="submission" date="2019-04" db="EMBL/GenBank/DDBJ databases">
        <authorList>
            <person name="Yang S."/>
            <person name="Wei W."/>
        </authorList>
    </citation>
    <scope>NUCLEOTIDE SEQUENCE [LARGE SCALE GENOMIC DNA]</scope>
    <source>
        <strain evidence="4">ZP60</strain>
    </source>
</reference>
<organism evidence="3 4">
    <name type="scientific">Halomicrobium mukohataei</name>
    <dbReference type="NCBI Taxonomy" id="57705"/>
    <lineage>
        <taxon>Archaea</taxon>
        <taxon>Methanobacteriati</taxon>
        <taxon>Methanobacteriota</taxon>
        <taxon>Stenosarchaea group</taxon>
        <taxon>Halobacteria</taxon>
        <taxon>Halobacteriales</taxon>
        <taxon>Haloarculaceae</taxon>
        <taxon>Halomicrobium</taxon>
    </lineage>
</organism>